<evidence type="ECO:0000256" key="3">
    <source>
        <dbReference type="ARBA" id="ARBA00022692"/>
    </source>
</evidence>
<dbReference type="NCBIfam" id="TIGR00360">
    <property type="entry name" value="ComEC_N-term"/>
    <property type="match status" value="1"/>
</dbReference>
<dbReference type="Pfam" id="PF13567">
    <property type="entry name" value="DUF4131"/>
    <property type="match status" value="1"/>
</dbReference>
<dbReference type="InterPro" id="IPR004797">
    <property type="entry name" value="Competence_ComEC/Rec2"/>
</dbReference>
<feature type="transmembrane region" description="Helical" evidence="6">
    <location>
        <begin position="347"/>
        <end position="367"/>
    </location>
</feature>
<evidence type="ECO:0000259" key="7">
    <source>
        <dbReference type="SMART" id="SM00849"/>
    </source>
</evidence>
<dbReference type="GO" id="GO:0005886">
    <property type="term" value="C:plasma membrane"/>
    <property type="evidence" value="ECO:0007669"/>
    <property type="project" value="UniProtKB-SubCell"/>
</dbReference>
<dbReference type="Pfam" id="PF00753">
    <property type="entry name" value="Lactamase_B"/>
    <property type="match status" value="1"/>
</dbReference>
<evidence type="ECO:0000313" key="9">
    <source>
        <dbReference type="Proteomes" id="UP000214880"/>
    </source>
</evidence>
<keyword evidence="4 6" id="KW-1133">Transmembrane helix</keyword>
<dbReference type="Proteomes" id="UP000214880">
    <property type="component" value="Unassembled WGS sequence"/>
</dbReference>
<evidence type="ECO:0000256" key="1">
    <source>
        <dbReference type="ARBA" id="ARBA00004651"/>
    </source>
</evidence>
<dbReference type="SUPFAM" id="SSF56281">
    <property type="entry name" value="Metallo-hydrolase/oxidoreductase"/>
    <property type="match status" value="1"/>
</dbReference>
<accession>A0A1G9MUB2</accession>
<organism evidence="8 9">
    <name type="scientific">Dendrosporobacter quercicolus</name>
    <dbReference type="NCBI Taxonomy" id="146817"/>
    <lineage>
        <taxon>Bacteria</taxon>
        <taxon>Bacillati</taxon>
        <taxon>Bacillota</taxon>
        <taxon>Negativicutes</taxon>
        <taxon>Selenomonadales</taxon>
        <taxon>Sporomusaceae</taxon>
        <taxon>Dendrosporobacter</taxon>
    </lineage>
</organism>
<comment type="subcellular location">
    <subcellularLocation>
        <location evidence="1">Cell membrane</location>
        <topology evidence="1">Multi-pass membrane protein</topology>
    </subcellularLocation>
</comment>
<protein>
    <submittedName>
        <fullName evidence="8">Competence protein ComEC</fullName>
    </submittedName>
</protein>
<evidence type="ECO:0000256" key="5">
    <source>
        <dbReference type="ARBA" id="ARBA00023136"/>
    </source>
</evidence>
<feature type="transmembrane region" description="Helical" evidence="6">
    <location>
        <begin position="478"/>
        <end position="497"/>
    </location>
</feature>
<sequence length="789" mass="84034">MKYSLGLINCLAAAVLTGIWLASRFDLPALALIFPALLIAVLAVRAVYRRHFSAGILLVLLFLCLGAIRFTHENTLPAYAVSHYAGQTVTVYGTICETPRTYVLNEKQMGVRYVVDVNGIALAGGRKLPGAGKIMVSSRQDRHSKTGWPGGECIVKGRVENLHGFHNPGLIDTVAALRRAGVIARMNAGFDGVKLTGEGAYRWQGALHLMREKALLTLQKVMPESEAAMLFGILFGGYAGIEPEVVEAFSATGIVHILSVSGTHIALVAGAVYWLCTLFNVGGKRAALLVTAVIAAYGAFAGLTPPVVRSAVMGITAVGAIALGRERDAGHALAITALAMVIIQPSLIFDISFQLSFGSTAGLIYLYPKLKTRLNFLPALPAAAVSLTLAAQLGVLPFVAWYFNAFSLSAFVANFIVVPLVEVVVVLGLAGLAVNAVLPVAGDLALLICSFLIGIVITLTKGLAAIPGGTVYLPPFDIFAGLVYYIFLGWLFGYTPLRIPSLLQAAQCWPRQSLAIVLVLGLSFMVYQSRPQPLNVHFIDVAQGDATLVVTPQGRAVLIDTGGASSQSALDIGKRVVVPYLRHYGIERLDYLILTHGHQDHAGGAAAVAGKIPISHILVARERYSPAVDQLALALKGQRFIPAYTGQKIWLDSVLLEVVHAVDSKAARFDNEASNVIRISYGKHSFLITGDLERPGEEAVLAAGTPIASTVLKVGHHGAKTSTSPAFLQLVAPEYAVISAGAGNRFGHPHPEILQRLSARRIKTYRTDQQGAVVFQTDGKKLSVSSFLP</sequence>
<evidence type="ECO:0000256" key="4">
    <source>
        <dbReference type="ARBA" id="ARBA00022989"/>
    </source>
</evidence>
<dbReference type="InterPro" id="IPR004477">
    <property type="entry name" value="ComEC_N"/>
</dbReference>
<dbReference type="NCBIfam" id="TIGR00361">
    <property type="entry name" value="ComEC_Rec2"/>
    <property type="match status" value="1"/>
</dbReference>
<proteinExistence type="predicted"/>
<gene>
    <name evidence="8" type="ORF">SAMN04488502_101803</name>
</gene>
<dbReference type="EMBL" id="FNHB01000001">
    <property type="protein sequence ID" value="SDL77830.1"/>
    <property type="molecule type" value="Genomic_DNA"/>
</dbReference>
<feature type="transmembrane region" description="Helical" evidence="6">
    <location>
        <begin position="444"/>
        <end position="466"/>
    </location>
</feature>
<dbReference type="InterPro" id="IPR025405">
    <property type="entry name" value="DUF4131"/>
</dbReference>
<evidence type="ECO:0000313" key="8">
    <source>
        <dbReference type="EMBL" id="SDL77830.1"/>
    </source>
</evidence>
<keyword evidence="3 6" id="KW-0812">Transmembrane</keyword>
<dbReference type="SMART" id="SM00849">
    <property type="entry name" value="Lactamase_B"/>
    <property type="match status" value="1"/>
</dbReference>
<dbReference type="RefSeq" id="WP_092068566.1">
    <property type="nucleotide sequence ID" value="NZ_FNHB01000001.1"/>
</dbReference>
<dbReference type="Pfam" id="PF03772">
    <property type="entry name" value="Competence"/>
    <property type="match status" value="1"/>
</dbReference>
<keyword evidence="5 6" id="KW-0472">Membrane</keyword>
<feature type="transmembrane region" description="Helical" evidence="6">
    <location>
        <begin position="6"/>
        <end position="22"/>
    </location>
</feature>
<dbReference type="AlphaFoldDB" id="A0A1G9MUB2"/>
<dbReference type="PANTHER" id="PTHR30619:SF7">
    <property type="entry name" value="BETA-LACTAMASE DOMAIN PROTEIN"/>
    <property type="match status" value="1"/>
</dbReference>
<keyword evidence="9" id="KW-1185">Reference proteome</keyword>
<dbReference type="Gene3D" id="3.60.15.10">
    <property type="entry name" value="Ribonuclease Z/Hydroxyacylglutathione hydrolase-like"/>
    <property type="match status" value="1"/>
</dbReference>
<feature type="domain" description="Metallo-beta-lactamase" evidence="7">
    <location>
        <begin position="543"/>
        <end position="742"/>
    </location>
</feature>
<feature type="transmembrane region" description="Helical" evidence="6">
    <location>
        <begin position="379"/>
        <end position="403"/>
    </location>
</feature>
<dbReference type="GO" id="GO:0030420">
    <property type="term" value="P:establishment of competence for transformation"/>
    <property type="evidence" value="ECO:0007669"/>
    <property type="project" value="InterPro"/>
</dbReference>
<feature type="transmembrane region" description="Helical" evidence="6">
    <location>
        <begin position="253"/>
        <end position="274"/>
    </location>
</feature>
<feature type="transmembrane region" description="Helical" evidence="6">
    <location>
        <begin position="29"/>
        <end position="48"/>
    </location>
</feature>
<dbReference type="InterPro" id="IPR052159">
    <property type="entry name" value="Competence_DNA_uptake"/>
</dbReference>
<dbReference type="STRING" id="146817.SAMN04488502_101803"/>
<feature type="transmembrane region" description="Helical" evidence="6">
    <location>
        <begin position="415"/>
        <end position="437"/>
    </location>
</feature>
<reference evidence="8 9" key="1">
    <citation type="submission" date="2016-10" db="EMBL/GenBank/DDBJ databases">
        <authorList>
            <person name="de Groot N.N."/>
        </authorList>
    </citation>
    <scope>NUCLEOTIDE SEQUENCE [LARGE SCALE GENOMIC DNA]</scope>
    <source>
        <strain evidence="8 9">DSM 1736</strain>
    </source>
</reference>
<dbReference type="InterPro" id="IPR035681">
    <property type="entry name" value="ComA-like_MBL"/>
</dbReference>
<name>A0A1G9MUB2_9FIRM</name>
<keyword evidence="2" id="KW-1003">Cell membrane</keyword>
<dbReference type="CDD" id="cd07731">
    <property type="entry name" value="ComA-like_MBL-fold"/>
    <property type="match status" value="1"/>
</dbReference>
<feature type="transmembrane region" description="Helical" evidence="6">
    <location>
        <begin position="54"/>
        <end position="71"/>
    </location>
</feature>
<dbReference type="OrthoDB" id="9761531at2"/>
<evidence type="ECO:0000256" key="6">
    <source>
        <dbReference type="SAM" id="Phobius"/>
    </source>
</evidence>
<dbReference type="InterPro" id="IPR036866">
    <property type="entry name" value="RibonucZ/Hydroxyglut_hydro"/>
</dbReference>
<dbReference type="PANTHER" id="PTHR30619">
    <property type="entry name" value="DNA INTERNALIZATION/COMPETENCE PROTEIN COMEC/REC2"/>
    <property type="match status" value="1"/>
</dbReference>
<feature type="transmembrane region" description="Helical" evidence="6">
    <location>
        <begin position="286"/>
        <end position="303"/>
    </location>
</feature>
<evidence type="ECO:0000256" key="2">
    <source>
        <dbReference type="ARBA" id="ARBA00022475"/>
    </source>
</evidence>
<dbReference type="InterPro" id="IPR001279">
    <property type="entry name" value="Metallo-B-lactamas"/>
</dbReference>